<name>A0A120A0T1_9BACE</name>
<proteinExistence type="predicted"/>
<sequence>MRNHVRSCKELNRSIMPEGWDAGKDKISCFTLYASEEEKKKFMKKFSRYRDRCYKSEIICFMLSNYLAYASGKRFEMSAIKVWKYGTKNPCPDGYVNYSIGAIPVGFMKVVKGSLKSIPFRFQSELIYHVVSAFYNAPDRLVDEVINRINEIKHPTKKSDRVVILQTVVPEKEYQLVKEYAIQNGMNICDLLRVVLKTVCMSKRDRKYDDSPIGRVFNLYRILKQKREPFVVGPNYRLLFVEITGDRERYYLTKFLRRRRITKTEMLRKAVRALDDVVTHRTRLEKKIIFEPDEEDEDDTDYWYERMARRDFVRSIYV</sequence>
<evidence type="ECO:0000313" key="2">
    <source>
        <dbReference type="Proteomes" id="UP000448877"/>
    </source>
</evidence>
<dbReference type="AlphaFoldDB" id="A0A120A0T1"/>
<dbReference type="RefSeq" id="WP_131797190.1">
    <property type="nucleotide sequence ID" value="NZ_CABMLT010000027.1"/>
</dbReference>
<evidence type="ECO:0000313" key="1">
    <source>
        <dbReference type="EMBL" id="KAA5412741.1"/>
    </source>
</evidence>
<accession>A0A120A0T1</accession>
<dbReference type="EMBL" id="VVYV01000063">
    <property type="protein sequence ID" value="KAA5412741.1"/>
    <property type="molecule type" value="Genomic_DNA"/>
</dbReference>
<reference evidence="1 2" key="1">
    <citation type="journal article" date="2019" name="Nat. Med.">
        <title>A library of human gut bacterial isolates paired with longitudinal multiomics data enables mechanistic microbiome research.</title>
        <authorList>
            <person name="Poyet M."/>
            <person name="Groussin M."/>
            <person name="Gibbons S.M."/>
            <person name="Avila-Pacheco J."/>
            <person name="Jiang X."/>
            <person name="Kearney S.M."/>
            <person name="Perrotta A.R."/>
            <person name="Berdy B."/>
            <person name="Zhao S."/>
            <person name="Lieberman T.D."/>
            <person name="Swanson P.K."/>
            <person name="Smith M."/>
            <person name="Roesemann S."/>
            <person name="Alexander J.E."/>
            <person name="Rich S.A."/>
            <person name="Livny J."/>
            <person name="Vlamakis H."/>
            <person name="Clish C."/>
            <person name="Bullock K."/>
            <person name="Deik A."/>
            <person name="Scott J."/>
            <person name="Pierce K.A."/>
            <person name="Xavier R.J."/>
            <person name="Alm E.J."/>
        </authorList>
    </citation>
    <scope>NUCLEOTIDE SEQUENCE [LARGE SCALE GENOMIC DNA]</scope>
    <source>
        <strain evidence="1 2">BIOML-A6</strain>
    </source>
</reference>
<dbReference type="Proteomes" id="UP000448877">
    <property type="component" value="Unassembled WGS sequence"/>
</dbReference>
<organism evidence="1 2">
    <name type="scientific">Bacteroides cellulosilyticus</name>
    <dbReference type="NCBI Taxonomy" id="246787"/>
    <lineage>
        <taxon>Bacteria</taxon>
        <taxon>Pseudomonadati</taxon>
        <taxon>Bacteroidota</taxon>
        <taxon>Bacteroidia</taxon>
        <taxon>Bacteroidales</taxon>
        <taxon>Bacteroidaceae</taxon>
        <taxon>Bacteroides</taxon>
    </lineage>
</organism>
<protein>
    <submittedName>
        <fullName evidence="1">Uncharacterized protein</fullName>
    </submittedName>
</protein>
<comment type="caution">
    <text evidence="1">The sequence shown here is derived from an EMBL/GenBank/DDBJ whole genome shotgun (WGS) entry which is preliminary data.</text>
</comment>
<dbReference type="GeneID" id="66308500"/>
<gene>
    <name evidence="1" type="ORF">F2Y81_25005</name>
</gene>